<evidence type="ECO:0000313" key="2">
    <source>
        <dbReference type="Proteomes" id="UP000319700"/>
    </source>
</evidence>
<reference evidence="1 2" key="1">
    <citation type="journal article" date="2019" name="Environ. Microbiol.">
        <title>Species interactions and distinct microbial communities in high Arctic permafrost affected cryosols are associated with the CH4 and CO2 gas fluxes.</title>
        <authorList>
            <person name="Altshuler I."/>
            <person name="Hamel J."/>
            <person name="Turney S."/>
            <person name="Magnuson E."/>
            <person name="Levesque R."/>
            <person name="Greer C."/>
            <person name="Whyte L.G."/>
        </authorList>
    </citation>
    <scope>NUCLEOTIDE SEQUENCE [LARGE SCALE GENOMIC DNA]</scope>
    <source>
        <strain evidence="1 2">42</strain>
    </source>
</reference>
<comment type="caution">
    <text evidence="1">The sequence shown here is derived from an EMBL/GenBank/DDBJ whole genome shotgun (WGS) entry which is preliminary data.</text>
</comment>
<organism evidence="1 2">
    <name type="scientific">Flavobacterium pectinovorum</name>
    <dbReference type="NCBI Taxonomy" id="29533"/>
    <lineage>
        <taxon>Bacteria</taxon>
        <taxon>Pseudomonadati</taxon>
        <taxon>Bacteroidota</taxon>
        <taxon>Flavobacteriia</taxon>
        <taxon>Flavobacteriales</taxon>
        <taxon>Flavobacteriaceae</taxon>
        <taxon>Flavobacterium</taxon>
    </lineage>
</organism>
<keyword evidence="2" id="KW-1185">Reference proteome</keyword>
<dbReference type="RefSeq" id="WP_140511206.1">
    <property type="nucleotide sequence ID" value="NZ_RCZH01000019.1"/>
</dbReference>
<sequence length="163" mass="18835">MKKVLLIAAVFVILILIFMNSILGKFLTGTARIIGKEIKSEIYIDGKREDKAKLFISKSNFEGNETRDYLILYLRDVKKIKEYPVLVIDRKYNDVMIPNASKNDYNLVFNYLFQSDSGANVMVFVKDDVKGLGFEPDLRIENNVIKFKMLFAKKPSDIIIKIR</sequence>
<dbReference type="EMBL" id="RCZH01000019">
    <property type="protein sequence ID" value="TPG34002.1"/>
    <property type="molecule type" value="Genomic_DNA"/>
</dbReference>
<dbReference type="Proteomes" id="UP000319700">
    <property type="component" value="Unassembled WGS sequence"/>
</dbReference>
<accession>A0A502EAP6</accession>
<name>A0A502EAP6_9FLAO</name>
<evidence type="ECO:0000313" key="1">
    <source>
        <dbReference type="EMBL" id="TPG34002.1"/>
    </source>
</evidence>
<protein>
    <submittedName>
        <fullName evidence="1">Uncharacterized protein</fullName>
    </submittedName>
</protein>
<dbReference type="AlphaFoldDB" id="A0A502EAP6"/>
<gene>
    <name evidence="1" type="ORF">EAH81_22625</name>
</gene>
<proteinExistence type="predicted"/>
<dbReference type="OrthoDB" id="1375100at2"/>